<protein>
    <submittedName>
        <fullName evidence="2">Uncharacterized protein</fullName>
    </submittedName>
</protein>
<dbReference type="AlphaFoldDB" id="A0A081NUK2"/>
<proteinExistence type="predicted"/>
<organism evidence="2 3">
    <name type="scientific">Paenibacillus tyrfis</name>
    <dbReference type="NCBI Taxonomy" id="1501230"/>
    <lineage>
        <taxon>Bacteria</taxon>
        <taxon>Bacillati</taxon>
        <taxon>Bacillota</taxon>
        <taxon>Bacilli</taxon>
        <taxon>Bacillales</taxon>
        <taxon>Paenibacillaceae</taxon>
        <taxon>Paenibacillus</taxon>
    </lineage>
</organism>
<sequence length="76" mass="8306">MKQRQSRTFFASMAVAVSLSGVSLTLIFIAKNETLIELFAGTWISNTLMQMLRALGVTVGVSSRSDFDGERFAKAT</sequence>
<accession>A0A081NUK2</accession>
<evidence type="ECO:0000313" key="2">
    <source>
        <dbReference type="EMBL" id="KEQ22125.1"/>
    </source>
</evidence>
<gene>
    <name evidence="2" type="ORF">ET33_27585</name>
</gene>
<keyword evidence="1" id="KW-0812">Transmembrane</keyword>
<reference evidence="2 3" key="1">
    <citation type="submission" date="2014-06" db="EMBL/GenBank/DDBJ databases">
        <title>Draft genome sequence of Paenibacillus sp. MSt1.</title>
        <authorList>
            <person name="Aw Y.K."/>
            <person name="Ong K.S."/>
            <person name="Gan H.M."/>
            <person name="Lee S.M."/>
        </authorList>
    </citation>
    <scope>NUCLEOTIDE SEQUENCE [LARGE SCALE GENOMIC DNA]</scope>
    <source>
        <strain evidence="2 3">MSt1</strain>
    </source>
</reference>
<evidence type="ECO:0000313" key="3">
    <source>
        <dbReference type="Proteomes" id="UP000028123"/>
    </source>
</evidence>
<dbReference type="EMBL" id="JNVM01000043">
    <property type="protein sequence ID" value="KEQ22125.1"/>
    <property type="molecule type" value="Genomic_DNA"/>
</dbReference>
<comment type="caution">
    <text evidence="2">The sequence shown here is derived from an EMBL/GenBank/DDBJ whole genome shotgun (WGS) entry which is preliminary data.</text>
</comment>
<keyword evidence="3" id="KW-1185">Reference proteome</keyword>
<evidence type="ECO:0000256" key="1">
    <source>
        <dbReference type="SAM" id="Phobius"/>
    </source>
</evidence>
<keyword evidence="1" id="KW-0472">Membrane</keyword>
<feature type="transmembrane region" description="Helical" evidence="1">
    <location>
        <begin position="9"/>
        <end position="30"/>
    </location>
</feature>
<dbReference type="Proteomes" id="UP000028123">
    <property type="component" value="Unassembled WGS sequence"/>
</dbReference>
<keyword evidence="1" id="KW-1133">Transmembrane helix</keyword>
<name>A0A081NUK2_9BACL</name>